<protein>
    <recommendedName>
        <fullName evidence="3">beta-galactosidase</fullName>
        <ecNumber evidence="3">3.2.1.23</ecNumber>
    </recommendedName>
</protein>
<evidence type="ECO:0000259" key="9">
    <source>
        <dbReference type="Pfam" id="PF08532"/>
    </source>
</evidence>
<dbReference type="PANTHER" id="PTHR36447">
    <property type="entry name" value="BETA-GALACTOSIDASE GANA"/>
    <property type="match status" value="1"/>
</dbReference>
<evidence type="ECO:0000256" key="5">
    <source>
        <dbReference type="ARBA" id="ARBA00022801"/>
    </source>
</evidence>
<gene>
    <name evidence="10" type="ORF">SAMN06265355_104255</name>
</gene>
<evidence type="ECO:0000313" key="11">
    <source>
        <dbReference type="Proteomes" id="UP000198420"/>
    </source>
</evidence>
<dbReference type="OrthoDB" id="9800974at2"/>
<dbReference type="EC" id="3.2.1.23" evidence="3"/>
<dbReference type="InterPro" id="IPR017853">
    <property type="entry name" value="GH"/>
</dbReference>
<dbReference type="GO" id="GO:0005975">
    <property type="term" value="P:carbohydrate metabolic process"/>
    <property type="evidence" value="ECO:0007669"/>
    <property type="project" value="InterPro"/>
</dbReference>
<evidence type="ECO:0000259" key="8">
    <source>
        <dbReference type="Pfam" id="PF02449"/>
    </source>
</evidence>
<dbReference type="InterPro" id="IPR029062">
    <property type="entry name" value="Class_I_gatase-like"/>
</dbReference>
<dbReference type="RefSeq" id="WP_089311892.1">
    <property type="nucleotide sequence ID" value="NZ_FZNP01000004.1"/>
</dbReference>
<dbReference type="Pfam" id="PF08532">
    <property type="entry name" value="Glyco_hydro_42M"/>
    <property type="match status" value="1"/>
</dbReference>
<evidence type="ECO:0000256" key="4">
    <source>
        <dbReference type="ARBA" id="ARBA00022723"/>
    </source>
</evidence>
<evidence type="ECO:0000256" key="2">
    <source>
        <dbReference type="ARBA" id="ARBA00005940"/>
    </source>
</evidence>
<dbReference type="GO" id="GO:0046872">
    <property type="term" value="F:metal ion binding"/>
    <property type="evidence" value="ECO:0007669"/>
    <property type="project" value="UniProtKB-KW"/>
</dbReference>
<evidence type="ECO:0000256" key="3">
    <source>
        <dbReference type="ARBA" id="ARBA00012756"/>
    </source>
</evidence>
<dbReference type="GO" id="GO:0004565">
    <property type="term" value="F:beta-galactosidase activity"/>
    <property type="evidence" value="ECO:0007669"/>
    <property type="project" value="UniProtKB-EC"/>
</dbReference>
<name>A0A238XEW6_9ACTN</name>
<dbReference type="PANTHER" id="PTHR36447:SF2">
    <property type="entry name" value="BETA-GALACTOSIDASE YESZ"/>
    <property type="match status" value="1"/>
</dbReference>
<keyword evidence="7" id="KW-0326">Glycosidase</keyword>
<comment type="similarity">
    <text evidence="2">Belongs to the glycosyl hydrolase 42 family.</text>
</comment>
<keyword evidence="4" id="KW-0479">Metal-binding</keyword>
<dbReference type="Gene3D" id="3.40.50.880">
    <property type="match status" value="1"/>
</dbReference>
<evidence type="ECO:0000256" key="6">
    <source>
        <dbReference type="ARBA" id="ARBA00022833"/>
    </source>
</evidence>
<keyword evidence="11" id="KW-1185">Reference proteome</keyword>
<dbReference type="InterPro" id="IPR003476">
    <property type="entry name" value="Glyco_hydro_42"/>
</dbReference>
<reference evidence="11" key="1">
    <citation type="submission" date="2017-06" db="EMBL/GenBank/DDBJ databases">
        <authorList>
            <person name="Varghese N."/>
            <person name="Submissions S."/>
        </authorList>
    </citation>
    <scope>NUCLEOTIDE SEQUENCE [LARGE SCALE GENOMIC DNA]</scope>
    <source>
        <strain evidence="11">DSM 44485</strain>
    </source>
</reference>
<keyword evidence="5" id="KW-0378">Hydrolase</keyword>
<dbReference type="SUPFAM" id="SSF51445">
    <property type="entry name" value="(Trans)glycosidases"/>
    <property type="match status" value="1"/>
</dbReference>
<dbReference type="Gene3D" id="3.20.20.80">
    <property type="entry name" value="Glycosidases"/>
    <property type="match status" value="1"/>
</dbReference>
<evidence type="ECO:0000313" key="10">
    <source>
        <dbReference type="EMBL" id="SNR57222.1"/>
    </source>
</evidence>
<dbReference type="Proteomes" id="UP000198420">
    <property type="component" value="Unassembled WGS sequence"/>
</dbReference>
<comment type="catalytic activity">
    <reaction evidence="1">
        <text>Hydrolysis of terminal non-reducing beta-D-galactose residues in beta-D-galactosides.</text>
        <dbReference type="EC" id="3.2.1.23"/>
    </reaction>
</comment>
<accession>A0A238XEW6</accession>
<dbReference type="EMBL" id="FZNP01000004">
    <property type="protein sequence ID" value="SNR57222.1"/>
    <property type="molecule type" value="Genomic_DNA"/>
</dbReference>
<dbReference type="InterPro" id="IPR013529">
    <property type="entry name" value="Glyco_hydro_42_N"/>
</dbReference>
<organism evidence="10 11">
    <name type="scientific">Actinomadura mexicana</name>
    <dbReference type="NCBI Taxonomy" id="134959"/>
    <lineage>
        <taxon>Bacteria</taxon>
        <taxon>Bacillati</taxon>
        <taxon>Actinomycetota</taxon>
        <taxon>Actinomycetes</taxon>
        <taxon>Streptosporangiales</taxon>
        <taxon>Thermomonosporaceae</taxon>
        <taxon>Actinomadura</taxon>
    </lineage>
</organism>
<dbReference type="AlphaFoldDB" id="A0A238XEW6"/>
<evidence type="ECO:0000256" key="1">
    <source>
        <dbReference type="ARBA" id="ARBA00001412"/>
    </source>
</evidence>
<keyword evidence="6" id="KW-0862">Zinc</keyword>
<feature type="domain" description="Beta-galactosidase trimerisation" evidence="9">
    <location>
        <begin position="409"/>
        <end position="593"/>
    </location>
</feature>
<dbReference type="GO" id="GO:0009341">
    <property type="term" value="C:beta-galactosidase complex"/>
    <property type="evidence" value="ECO:0007669"/>
    <property type="project" value="InterPro"/>
</dbReference>
<feature type="domain" description="Glycoside hydrolase family 42 N-terminal" evidence="8">
    <location>
        <begin position="8"/>
        <end position="382"/>
    </location>
</feature>
<evidence type="ECO:0000256" key="7">
    <source>
        <dbReference type="ARBA" id="ARBA00023295"/>
    </source>
</evidence>
<dbReference type="Pfam" id="PF02449">
    <property type="entry name" value="Glyco_hydro_42"/>
    <property type="match status" value="1"/>
</dbReference>
<dbReference type="InterPro" id="IPR013738">
    <property type="entry name" value="Beta_galactosidase_Trimer"/>
</dbReference>
<dbReference type="SUPFAM" id="SSF52317">
    <property type="entry name" value="Class I glutamine amidotransferase-like"/>
    <property type="match status" value="1"/>
</dbReference>
<sequence>MLLASEYYRPPFPERRRWRQDLKEMRSAGLNAIYTWATWAWIEPAPGEFVFDDFDDLISETGSAGLGVIVNTIAELNPYWIHLEHPDSHHVDHRGRPVESTTLSYSPVGLVPGGCFDHPVVRELSGRFLEEIGRRYAGTDHLVAWDCWNEIRWNVQTEGHICFCPHTLRAYRSWLLDRYGDLDTLNAAWRRRHRTWEEVLPGKQPERNWTETIVFQEFLAWRTAEQLSFRAERLRAGDPDHQIVAHSVVVAPIQTRSENPWEQALSRGNDFELAGRVDAFGVSLFPAWFHKSPAETSARIEATRSAAGDRPFWVCELQGGSAKSGIGVLDPVPADLQQRWIWLSYGRGARGVSFWCWRDEVFGRESSGFGVTGNDGHAEARVEALKNTTAVLREHRGLLDAYAPDPACVAVVFEPLNHQLEWAQSGIDEQASPDSVGGYLAALERLQTPYDVVATSRLGDLSGYRVIVLPWPLVVRPAAAEALAAWVEAGGTLLVETEADAHDEHGFFRYADERPFAVRLGITGLGRRQIPHGSVSAEFDHAGVRGDLPLAGWIEPLDIPDGETLVDGPHGPLMVRRPAGAGTVIVLGTHAGRAYRAARSVGFEHLLGALLAEHGGSPALRCSMPDGEVVQWRTGRSGDARLLFVTNAGAQADVTFSGPVEWLPEGGAGRDLLTGRAVTAHRSGDEATLQVRLDAGGSHVILLPA</sequence>
<proteinExistence type="inferred from homology"/>